<dbReference type="GeneID" id="28894376"/>
<dbReference type="AlphaFoldDB" id="A0A165GG48"/>
<dbReference type="EMBL" id="KV407459">
    <property type="protein sequence ID" value="KZF22139.1"/>
    <property type="molecule type" value="Genomic_DNA"/>
</dbReference>
<sequence length="119" mass="12879">MKNGAKLSCRGKASLRQATFSCVVASNLHGVPALSSVAMTCFGYDSQEMVVPITMTMTMSRGPRSGRFVTVAAVFPPTAHHIEMARTLKAMVMNHWLIAALWCKANSGATQRTGVKHRL</sequence>
<proteinExistence type="predicted"/>
<reference evidence="1 2" key="1">
    <citation type="journal article" date="2016" name="Fungal Biol.">
        <title>The genome of Xylona heveae provides a window into fungal endophytism.</title>
        <authorList>
            <person name="Gazis R."/>
            <person name="Kuo A."/>
            <person name="Riley R."/>
            <person name="LaButti K."/>
            <person name="Lipzen A."/>
            <person name="Lin J."/>
            <person name="Amirebrahimi M."/>
            <person name="Hesse C.N."/>
            <person name="Spatafora J.W."/>
            <person name="Henrissat B."/>
            <person name="Hainaut M."/>
            <person name="Grigoriev I.V."/>
            <person name="Hibbett D.S."/>
        </authorList>
    </citation>
    <scope>NUCLEOTIDE SEQUENCE [LARGE SCALE GENOMIC DNA]</scope>
    <source>
        <strain evidence="1 2">TC161</strain>
    </source>
</reference>
<protein>
    <submittedName>
        <fullName evidence="1">Uncharacterized protein</fullName>
    </submittedName>
</protein>
<gene>
    <name evidence="1" type="ORF">L228DRAFT_147066</name>
</gene>
<accession>A0A165GG48</accession>
<dbReference type="InParanoid" id="A0A165GG48"/>
<name>A0A165GG48_XYLHT</name>
<dbReference type="Proteomes" id="UP000076632">
    <property type="component" value="Unassembled WGS sequence"/>
</dbReference>
<evidence type="ECO:0000313" key="2">
    <source>
        <dbReference type="Proteomes" id="UP000076632"/>
    </source>
</evidence>
<organism evidence="1 2">
    <name type="scientific">Xylona heveae (strain CBS 132557 / TC161)</name>
    <dbReference type="NCBI Taxonomy" id="1328760"/>
    <lineage>
        <taxon>Eukaryota</taxon>
        <taxon>Fungi</taxon>
        <taxon>Dikarya</taxon>
        <taxon>Ascomycota</taxon>
        <taxon>Pezizomycotina</taxon>
        <taxon>Xylonomycetes</taxon>
        <taxon>Xylonales</taxon>
        <taxon>Xylonaceae</taxon>
        <taxon>Xylona</taxon>
    </lineage>
</organism>
<keyword evidence="2" id="KW-1185">Reference proteome</keyword>
<evidence type="ECO:0000313" key="1">
    <source>
        <dbReference type="EMBL" id="KZF22139.1"/>
    </source>
</evidence>
<dbReference type="RefSeq" id="XP_018187694.1">
    <property type="nucleotide sequence ID" value="XM_018329239.1"/>
</dbReference>